<keyword evidence="5 7" id="KW-0472">Membrane</keyword>
<keyword evidence="4" id="KW-0812">Transmembrane</keyword>
<comment type="subcellular location">
    <subcellularLocation>
        <location evidence="7">Cell outer membrane</location>
        <topology evidence="7">Peripheral membrane protein</topology>
    </subcellularLocation>
</comment>
<name>A0ABU8X008_9BURK</name>
<comment type="function">
    <text evidence="7">CyaE is necessary for transport of calmodulin-sensitive adenylate cyclase-hemolysin (cyclolysin).</text>
</comment>
<dbReference type="Proteomes" id="UP001367030">
    <property type="component" value="Unassembled WGS sequence"/>
</dbReference>
<accession>A0ABU8X008</accession>
<comment type="similarity">
    <text evidence="1 7">Belongs to the outer membrane factor (OMF) (TC 1.B.17) family.</text>
</comment>
<keyword evidence="2 7" id="KW-0813">Transport</keyword>
<keyword evidence="7" id="KW-0354">Hemolysis</keyword>
<evidence type="ECO:0000313" key="9">
    <source>
        <dbReference type="Proteomes" id="UP001367030"/>
    </source>
</evidence>
<reference evidence="8 9" key="1">
    <citation type="submission" date="2024-03" db="EMBL/GenBank/DDBJ databases">
        <title>Novel species of the genus Variovorax.</title>
        <authorList>
            <person name="Liu Q."/>
            <person name="Xin Y.-H."/>
        </authorList>
    </citation>
    <scope>NUCLEOTIDE SEQUENCE [LARGE SCALE GENOMIC DNA]</scope>
    <source>
        <strain evidence="8 9">KACC 18901</strain>
    </source>
</reference>
<organism evidence="8 9">
    <name type="scientific">Variovorax robiniae</name>
    <dbReference type="NCBI Taxonomy" id="1836199"/>
    <lineage>
        <taxon>Bacteria</taxon>
        <taxon>Pseudomonadati</taxon>
        <taxon>Pseudomonadota</taxon>
        <taxon>Betaproteobacteria</taxon>
        <taxon>Burkholderiales</taxon>
        <taxon>Comamonadaceae</taxon>
        <taxon>Variovorax</taxon>
    </lineage>
</organism>
<evidence type="ECO:0000256" key="3">
    <source>
        <dbReference type="ARBA" id="ARBA00022452"/>
    </source>
</evidence>
<evidence type="ECO:0000256" key="5">
    <source>
        <dbReference type="ARBA" id="ARBA00023136"/>
    </source>
</evidence>
<sequence>MTMLFGAAFGLPAGAVDLGAPLHPAYAGDPLHVDPPLLHTGSVLPGDMQPVPCAQATRDLTPELSLAEAVDIALCANPTVQAAWADIKQQASAVGVAKAAYLPSVQGSVSGLSDHTWYPDGGGTNSMDQGIKAHATLVWRLLDFGGREAKLAASQHLLAAAVATHDATLQATMASVIQAYFDAETAEAALVARQQEASIAASTLDTAQRKKAEGKGSENDVLQAQTRVAYARLGVSRAMGSLVKAKAVVAYALGAPPGTTLTLTALAPPKTGELSRSLAEWLEVAQQHHPSIAAAREQVAAAQDHAREVRSQALPTLDFKASVYENGRPSQTLGQSREAVVGVTLNVPLFDGFSRSYKVQGADAAVEERAAELHKAELRVGLDVVEAYSDATAALKNLDASDALLKSASASLDSAQRKYQKSSSEDVLDILNSQKALADAQEERIRCLSEWHSASLRIMAAAGQLGIAELDQ</sequence>
<evidence type="ECO:0000256" key="7">
    <source>
        <dbReference type="PIRNR" id="PIRNR001892"/>
    </source>
</evidence>
<evidence type="ECO:0000256" key="1">
    <source>
        <dbReference type="ARBA" id="ARBA00007613"/>
    </source>
</evidence>
<keyword evidence="3" id="KW-1134">Transmembrane beta strand</keyword>
<dbReference type="PIRSF" id="PIRSF001892">
    <property type="entry name" value="CyaE"/>
    <property type="match status" value="1"/>
</dbReference>
<proteinExistence type="inferred from homology"/>
<dbReference type="PANTHER" id="PTHR30026">
    <property type="entry name" value="OUTER MEMBRANE PROTEIN TOLC"/>
    <property type="match status" value="1"/>
</dbReference>
<dbReference type="EMBL" id="JBBKZS010000001">
    <property type="protein sequence ID" value="MEJ8853127.1"/>
    <property type="molecule type" value="Genomic_DNA"/>
</dbReference>
<dbReference type="RefSeq" id="WP_340333235.1">
    <property type="nucleotide sequence ID" value="NZ_JBBKZS010000001.1"/>
</dbReference>
<evidence type="ECO:0000256" key="2">
    <source>
        <dbReference type="ARBA" id="ARBA00022448"/>
    </source>
</evidence>
<dbReference type="PANTHER" id="PTHR30026:SF20">
    <property type="entry name" value="OUTER MEMBRANE PROTEIN TOLC"/>
    <property type="match status" value="1"/>
</dbReference>
<evidence type="ECO:0000313" key="8">
    <source>
        <dbReference type="EMBL" id="MEJ8853127.1"/>
    </source>
</evidence>
<keyword evidence="9" id="KW-1185">Reference proteome</keyword>
<keyword evidence="7" id="KW-0204">Cytolysis</keyword>
<protein>
    <recommendedName>
        <fullName evidence="7">Protein CyaE</fullName>
    </recommendedName>
</protein>
<dbReference type="InterPro" id="IPR028351">
    <property type="entry name" value="CyaE"/>
</dbReference>
<dbReference type="Gene3D" id="1.20.1600.10">
    <property type="entry name" value="Outer membrane efflux proteins (OEP)"/>
    <property type="match status" value="1"/>
</dbReference>
<evidence type="ECO:0000256" key="6">
    <source>
        <dbReference type="ARBA" id="ARBA00023237"/>
    </source>
</evidence>
<keyword evidence="6 7" id="KW-0998">Cell outer membrane</keyword>
<dbReference type="InterPro" id="IPR003423">
    <property type="entry name" value="OMP_efflux"/>
</dbReference>
<gene>
    <name evidence="8" type="ORF">WKW79_01015</name>
</gene>
<comment type="caution">
    <text evidence="8">The sequence shown here is derived from an EMBL/GenBank/DDBJ whole genome shotgun (WGS) entry which is preliminary data.</text>
</comment>
<dbReference type="SUPFAM" id="SSF56954">
    <property type="entry name" value="Outer membrane efflux proteins (OEP)"/>
    <property type="match status" value="1"/>
</dbReference>
<dbReference type="InterPro" id="IPR051906">
    <property type="entry name" value="TolC-like"/>
</dbReference>
<evidence type="ECO:0000256" key="4">
    <source>
        <dbReference type="ARBA" id="ARBA00022692"/>
    </source>
</evidence>
<dbReference type="Pfam" id="PF02321">
    <property type="entry name" value="OEP"/>
    <property type="match status" value="2"/>
</dbReference>